<dbReference type="Pfam" id="PF17891">
    <property type="entry name" value="FluMu_N"/>
    <property type="match status" value="1"/>
</dbReference>
<gene>
    <name evidence="3" type="ORF">J5Y06_12330</name>
</gene>
<dbReference type="InterPro" id="IPR041227">
    <property type="entry name" value="FluMu_N"/>
</dbReference>
<sequence>MVKATRTTKAKSTTPAPAQAVEAAQPIAIEIANPAGETIRSTQGGAMEPALVTGQSPVGAGSPHPNPEAKTSEDNGRTSAAEGAPMAGEASRPDAGRSASATSEIMDATAGETAPIQPEQATEQRENVPSQDEVRPGSTSLGIEQQSDTLGVTAGREPAFHPSWAEFDGLDLATRELRFPNLWRALEGWADNAPFSELAFGPHVRIQARIAGFRRAGMAHGLAPAEYPGATFTPDQLEALLVEPNLVVELVTAATTGADQA</sequence>
<comment type="caution">
    <text evidence="3">The sequence shown here is derived from an EMBL/GenBank/DDBJ whole genome shotgun (WGS) entry which is preliminary data.</text>
</comment>
<feature type="region of interest" description="Disordered" evidence="1">
    <location>
        <begin position="1"/>
        <end position="21"/>
    </location>
</feature>
<feature type="domain" description="Mu-like prophage FluMu N-terminal" evidence="2">
    <location>
        <begin position="210"/>
        <end position="251"/>
    </location>
</feature>
<proteinExistence type="predicted"/>
<reference evidence="3" key="1">
    <citation type="submission" date="2021-03" db="EMBL/GenBank/DDBJ databases">
        <title>Genome sequencing and assembly of Tianweitania sediminis.</title>
        <authorList>
            <person name="Chhetri G."/>
        </authorList>
    </citation>
    <scope>NUCLEOTIDE SEQUENCE</scope>
    <source>
        <strain evidence="3">Z8</strain>
    </source>
</reference>
<evidence type="ECO:0000259" key="2">
    <source>
        <dbReference type="Pfam" id="PF17891"/>
    </source>
</evidence>
<name>A0A8J7UK87_9HYPH</name>
<evidence type="ECO:0000256" key="1">
    <source>
        <dbReference type="SAM" id="MobiDB-lite"/>
    </source>
</evidence>
<dbReference type="SUPFAM" id="SSF160059">
    <property type="entry name" value="PriA/YqbF domain"/>
    <property type="match status" value="1"/>
</dbReference>
<evidence type="ECO:0000313" key="4">
    <source>
        <dbReference type="Proteomes" id="UP000666240"/>
    </source>
</evidence>
<dbReference type="EMBL" id="JAGIYY010000003">
    <property type="protein sequence ID" value="MBP0439439.1"/>
    <property type="molecule type" value="Genomic_DNA"/>
</dbReference>
<accession>A0A8J7UK87</accession>
<protein>
    <recommendedName>
        <fullName evidence="2">Mu-like prophage FluMu N-terminal domain-containing protein</fullName>
    </recommendedName>
</protein>
<organism evidence="3 4">
    <name type="scientific">Tianweitania sediminis</name>
    <dbReference type="NCBI Taxonomy" id="1502156"/>
    <lineage>
        <taxon>Bacteria</taxon>
        <taxon>Pseudomonadati</taxon>
        <taxon>Pseudomonadota</taxon>
        <taxon>Alphaproteobacteria</taxon>
        <taxon>Hyphomicrobiales</taxon>
        <taxon>Phyllobacteriaceae</taxon>
        <taxon>Tianweitania</taxon>
    </lineage>
</organism>
<dbReference type="RefSeq" id="WP_209335443.1">
    <property type="nucleotide sequence ID" value="NZ_JAGIYY010000003.1"/>
</dbReference>
<dbReference type="AlphaFoldDB" id="A0A8J7UK87"/>
<evidence type="ECO:0000313" key="3">
    <source>
        <dbReference type="EMBL" id="MBP0439439.1"/>
    </source>
</evidence>
<dbReference type="Proteomes" id="UP000666240">
    <property type="component" value="Unassembled WGS sequence"/>
</dbReference>
<feature type="region of interest" description="Disordered" evidence="1">
    <location>
        <begin position="38"/>
        <end position="145"/>
    </location>
</feature>
<keyword evidence="4" id="KW-1185">Reference proteome</keyword>